<dbReference type="InterPro" id="IPR025996">
    <property type="entry name" value="MT1864/Rv1816-like_C"/>
</dbReference>
<dbReference type="PANTHER" id="PTHR30055">
    <property type="entry name" value="HTH-TYPE TRANSCRIPTIONAL REGULATOR RUTR"/>
    <property type="match status" value="1"/>
</dbReference>
<keyword evidence="1" id="KW-0805">Transcription regulation</keyword>
<organism evidence="7 8">
    <name type="scientific">Beutenbergia cavernae (strain ATCC BAA-8 / DSM 12333 / CCUG 43141 / JCM 11478 / NBRC 16432 / NCIMB 13614 / HKI 0122)</name>
    <dbReference type="NCBI Taxonomy" id="471853"/>
    <lineage>
        <taxon>Bacteria</taxon>
        <taxon>Bacillati</taxon>
        <taxon>Actinomycetota</taxon>
        <taxon>Actinomycetes</taxon>
        <taxon>Micrococcales</taxon>
        <taxon>Beutenbergiaceae</taxon>
        <taxon>Beutenbergia</taxon>
    </lineage>
</organism>
<dbReference type="eggNOG" id="COG1309">
    <property type="taxonomic scope" value="Bacteria"/>
</dbReference>
<dbReference type="OrthoDB" id="3210322at2"/>
<dbReference type="AlphaFoldDB" id="C5C0Z8"/>
<dbReference type="PANTHER" id="PTHR30055:SF243">
    <property type="entry name" value="HTH-TYPE TRANSCRIPTIONAL REGULATOR RV1816"/>
    <property type="match status" value="1"/>
</dbReference>
<feature type="compositionally biased region" description="Basic and acidic residues" evidence="5">
    <location>
        <begin position="1"/>
        <end position="11"/>
    </location>
</feature>
<proteinExistence type="predicted"/>
<dbReference type="RefSeq" id="WP_015881642.1">
    <property type="nucleotide sequence ID" value="NC_012669.1"/>
</dbReference>
<dbReference type="KEGG" id="bcv:Bcav_1142"/>
<evidence type="ECO:0000256" key="2">
    <source>
        <dbReference type="ARBA" id="ARBA00023125"/>
    </source>
</evidence>
<dbReference type="PROSITE" id="PS50977">
    <property type="entry name" value="HTH_TETR_2"/>
    <property type="match status" value="1"/>
</dbReference>
<evidence type="ECO:0000256" key="4">
    <source>
        <dbReference type="PROSITE-ProRule" id="PRU00335"/>
    </source>
</evidence>
<dbReference type="InterPro" id="IPR036271">
    <property type="entry name" value="Tet_transcr_reg_TetR-rel_C_sf"/>
</dbReference>
<evidence type="ECO:0000256" key="3">
    <source>
        <dbReference type="ARBA" id="ARBA00023163"/>
    </source>
</evidence>
<dbReference type="SUPFAM" id="SSF46689">
    <property type="entry name" value="Homeodomain-like"/>
    <property type="match status" value="1"/>
</dbReference>
<dbReference type="SUPFAM" id="SSF48498">
    <property type="entry name" value="Tetracyclin repressor-like, C-terminal domain"/>
    <property type="match status" value="1"/>
</dbReference>
<protein>
    <submittedName>
        <fullName evidence="7">Transcriptional regulator, TetR family</fullName>
    </submittedName>
</protein>
<keyword evidence="3" id="KW-0804">Transcription</keyword>
<dbReference type="GO" id="GO:0000976">
    <property type="term" value="F:transcription cis-regulatory region binding"/>
    <property type="evidence" value="ECO:0007669"/>
    <property type="project" value="TreeGrafter"/>
</dbReference>
<sequence>MTTREDRRPPEEPDAGGAGRRRTPRAAAREAMVDDIVGVARRQLGEVGPAALSLRAIARELGIVPSAVYRYFAGRDEILTALITSGYTRLGDAVAETDAALPADDVTARWVTVWRTTREWSLAHPHEYALLYGTPVPGYGAPATTVPPATRVVLRLAAILVDAARIGVRRAPSELAAPVPPGVRADADDLHRRLPDLGLTAENIDPLDTMRVVSAWTLLFGAISFELFGHHDGSVTHHADYLNALALDAAQRIGLPPGDG</sequence>
<reference evidence="7 8" key="1">
    <citation type="journal article" date="2009" name="Stand. Genomic Sci.">
        <title>Complete genome sequence of Beutenbergia cavernae type strain (HKI 0122).</title>
        <authorList>
            <person name="Land M."/>
            <person name="Pukall R."/>
            <person name="Abt B."/>
            <person name="Goker M."/>
            <person name="Rohde M."/>
            <person name="Glavina Del Rio T."/>
            <person name="Tice H."/>
            <person name="Copeland A."/>
            <person name="Cheng J.F."/>
            <person name="Lucas S."/>
            <person name="Chen F."/>
            <person name="Nolan M."/>
            <person name="Bruce D."/>
            <person name="Goodwin L."/>
            <person name="Pitluck S."/>
            <person name="Ivanova N."/>
            <person name="Mavromatis K."/>
            <person name="Ovchinnikova G."/>
            <person name="Pati A."/>
            <person name="Chen A."/>
            <person name="Palaniappan K."/>
            <person name="Hauser L."/>
            <person name="Chang Y.J."/>
            <person name="Jefferies C.C."/>
            <person name="Saunders E."/>
            <person name="Brettin T."/>
            <person name="Detter J.C."/>
            <person name="Han C."/>
            <person name="Chain P."/>
            <person name="Bristow J."/>
            <person name="Eisen J.A."/>
            <person name="Markowitz V."/>
            <person name="Hugenholtz P."/>
            <person name="Kyrpides N.C."/>
            <person name="Klenk H.P."/>
            <person name="Lapidus A."/>
        </authorList>
    </citation>
    <scope>NUCLEOTIDE SEQUENCE [LARGE SCALE GENOMIC DNA]</scope>
    <source>
        <strain evidence="8">ATCC BAA-8 / DSM 12333 / NBRC 16432</strain>
    </source>
</reference>
<dbReference type="Gene3D" id="1.10.357.10">
    <property type="entry name" value="Tetracycline Repressor, domain 2"/>
    <property type="match status" value="1"/>
</dbReference>
<dbReference type="Pfam" id="PF00440">
    <property type="entry name" value="TetR_N"/>
    <property type="match status" value="1"/>
</dbReference>
<dbReference type="GO" id="GO:0003700">
    <property type="term" value="F:DNA-binding transcription factor activity"/>
    <property type="evidence" value="ECO:0007669"/>
    <property type="project" value="TreeGrafter"/>
</dbReference>
<dbReference type="Pfam" id="PF13305">
    <property type="entry name" value="TetR_C_33"/>
    <property type="match status" value="1"/>
</dbReference>
<dbReference type="InterPro" id="IPR001647">
    <property type="entry name" value="HTH_TetR"/>
</dbReference>
<evidence type="ECO:0000313" key="8">
    <source>
        <dbReference type="Proteomes" id="UP000007962"/>
    </source>
</evidence>
<keyword evidence="2 4" id="KW-0238">DNA-binding</keyword>
<dbReference type="EMBL" id="CP001618">
    <property type="protein sequence ID" value="ACQ79402.1"/>
    <property type="molecule type" value="Genomic_DNA"/>
</dbReference>
<feature type="domain" description="HTH tetR-type" evidence="6">
    <location>
        <begin position="30"/>
        <end position="90"/>
    </location>
</feature>
<gene>
    <name evidence="7" type="ordered locus">Bcav_1142</name>
</gene>
<evidence type="ECO:0000313" key="7">
    <source>
        <dbReference type="EMBL" id="ACQ79402.1"/>
    </source>
</evidence>
<dbReference type="InterPro" id="IPR009057">
    <property type="entry name" value="Homeodomain-like_sf"/>
</dbReference>
<feature type="DNA-binding region" description="H-T-H motif" evidence="4">
    <location>
        <begin position="53"/>
        <end position="72"/>
    </location>
</feature>
<dbReference type="Proteomes" id="UP000007962">
    <property type="component" value="Chromosome"/>
</dbReference>
<keyword evidence="8" id="KW-1185">Reference proteome</keyword>
<dbReference type="HOGENOM" id="CLU_069356_9_0_11"/>
<accession>C5C0Z8</accession>
<feature type="region of interest" description="Disordered" evidence="5">
    <location>
        <begin position="1"/>
        <end position="25"/>
    </location>
</feature>
<evidence type="ECO:0000259" key="6">
    <source>
        <dbReference type="PROSITE" id="PS50977"/>
    </source>
</evidence>
<evidence type="ECO:0000256" key="1">
    <source>
        <dbReference type="ARBA" id="ARBA00023015"/>
    </source>
</evidence>
<dbReference type="InterPro" id="IPR050109">
    <property type="entry name" value="HTH-type_TetR-like_transc_reg"/>
</dbReference>
<name>C5C0Z8_BEUC1</name>
<evidence type="ECO:0000256" key="5">
    <source>
        <dbReference type="SAM" id="MobiDB-lite"/>
    </source>
</evidence>